<dbReference type="SMART" id="SM00020">
    <property type="entry name" value="Tryp_SPc"/>
    <property type="match status" value="1"/>
</dbReference>
<dbReference type="Gene3D" id="2.40.10.10">
    <property type="entry name" value="Trypsin-like serine proteases"/>
    <property type="match status" value="1"/>
</dbReference>
<feature type="non-terminal residue" evidence="9">
    <location>
        <position position="226"/>
    </location>
</feature>
<keyword evidence="2" id="KW-0964">Secreted</keyword>
<organism evidence="9 10">
    <name type="scientific">Brenthis ino</name>
    <name type="common">lesser marbled fritillary</name>
    <dbReference type="NCBI Taxonomy" id="405034"/>
    <lineage>
        <taxon>Eukaryota</taxon>
        <taxon>Metazoa</taxon>
        <taxon>Ecdysozoa</taxon>
        <taxon>Arthropoda</taxon>
        <taxon>Hexapoda</taxon>
        <taxon>Insecta</taxon>
        <taxon>Pterygota</taxon>
        <taxon>Neoptera</taxon>
        <taxon>Endopterygota</taxon>
        <taxon>Lepidoptera</taxon>
        <taxon>Glossata</taxon>
        <taxon>Ditrysia</taxon>
        <taxon>Papilionoidea</taxon>
        <taxon>Nymphalidae</taxon>
        <taxon>Heliconiinae</taxon>
        <taxon>Argynnini</taxon>
        <taxon>Brenthis</taxon>
    </lineage>
</organism>
<keyword evidence="4" id="KW-0378">Hydrolase</keyword>
<dbReference type="Pfam" id="PF00089">
    <property type="entry name" value="Trypsin"/>
    <property type="match status" value="1"/>
</dbReference>
<dbReference type="GO" id="GO:0005615">
    <property type="term" value="C:extracellular space"/>
    <property type="evidence" value="ECO:0007669"/>
    <property type="project" value="TreeGrafter"/>
</dbReference>
<dbReference type="InterPro" id="IPR033116">
    <property type="entry name" value="TRYPSIN_SER"/>
</dbReference>
<name>A0A8J9V7Y5_9NEOP</name>
<dbReference type="Proteomes" id="UP000838878">
    <property type="component" value="Chromosome 1"/>
</dbReference>
<keyword evidence="6" id="KW-1015">Disulfide bond</keyword>
<reference evidence="9" key="1">
    <citation type="submission" date="2021-12" db="EMBL/GenBank/DDBJ databases">
        <authorList>
            <person name="Martin H S."/>
        </authorList>
    </citation>
    <scope>NUCLEOTIDE SEQUENCE</scope>
</reference>
<dbReference type="EMBL" id="OV170221">
    <property type="protein sequence ID" value="CAH0714430.1"/>
    <property type="molecule type" value="Genomic_DNA"/>
</dbReference>
<dbReference type="SUPFAM" id="SSF50494">
    <property type="entry name" value="Trypsin-like serine proteases"/>
    <property type="match status" value="1"/>
</dbReference>
<evidence type="ECO:0000256" key="6">
    <source>
        <dbReference type="ARBA" id="ARBA00023157"/>
    </source>
</evidence>
<evidence type="ECO:0000256" key="5">
    <source>
        <dbReference type="ARBA" id="ARBA00022825"/>
    </source>
</evidence>
<evidence type="ECO:0000256" key="1">
    <source>
        <dbReference type="ARBA" id="ARBA00004613"/>
    </source>
</evidence>
<feature type="domain" description="Peptidase S1" evidence="8">
    <location>
        <begin position="1"/>
        <end position="226"/>
    </location>
</feature>
<evidence type="ECO:0000313" key="10">
    <source>
        <dbReference type="Proteomes" id="UP000838878"/>
    </source>
</evidence>
<dbReference type="AlphaFoldDB" id="A0A8J9V7Y5"/>
<dbReference type="PROSITE" id="PS50240">
    <property type="entry name" value="TRYPSIN_DOM"/>
    <property type="match status" value="1"/>
</dbReference>
<keyword evidence="5" id="KW-0720">Serine protease</keyword>
<dbReference type="PRINTS" id="PR00722">
    <property type="entry name" value="CHYMOTRYPSIN"/>
</dbReference>
<evidence type="ECO:0000313" key="9">
    <source>
        <dbReference type="EMBL" id="CAH0714430.1"/>
    </source>
</evidence>
<dbReference type="CDD" id="cd00190">
    <property type="entry name" value="Tryp_SPc"/>
    <property type="match status" value="1"/>
</dbReference>
<evidence type="ECO:0000259" key="8">
    <source>
        <dbReference type="PROSITE" id="PS50240"/>
    </source>
</evidence>
<dbReference type="InterPro" id="IPR050127">
    <property type="entry name" value="Serine_Proteases_S1"/>
</dbReference>
<dbReference type="PANTHER" id="PTHR24264">
    <property type="entry name" value="TRYPSIN-RELATED"/>
    <property type="match status" value="1"/>
</dbReference>
<comment type="subcellular location">
    <subcellularLocation>
        <location evidence="1">Secreted</location>
    </subcellularLocation>
</comment>
<keyword evidence="10" id="KW-1185">Reference proteome</keyword>
<dbReference type="FunFam" id="2.40.10.10:FF:000002">
    <property type="entry name" value="Transmembrane protease serine"/>
    <property type="match status" value="1"/>
</dbReference>
<sequence>MFFSFIISQVRPAFTRFCHLVALPAERLPTAALQGDSAFQWRVRLGSSFASTGGATHSVSRLVLHRNYNNRELTNDIAIVKLTSNAVLSANIGLARIAGPNYHLADGTLVYAAGWGATSSGGMSSEVLLRVGLNIINHQLCTERYAYLKTQPNFEDWPDVTPEMLCAGILNVGGKDTCQGDSGGPLVHQTDALVGITSWGYRCADPFYPGVSVRVSSYTSWISENA</sequence>
<protein>
    <recommendedName>
        <fullName evidence="8">Peptidase S1 domain-containing protein</fullName>
    </recommendedName>
</protein>
<evidence type="ECO:0000256" key="3">
    <source>
        <dbReference type="ARBA" id="ARBA00022670"/>
    </source>
</evidence>
<accession>A0A8J9V7Y5</accession>
<dbReference type="PROSITE" id="PS00135">
    <property type="entry name" value="TRYPSIN_SER"/>
    <property type="match status" value="1"/>
</dbReference>
<dbReference type="InterPro" id="IPR043504">
    <property type="entry name" value="Peptidase_S1_PA_chymotrypsin"/>
</dbReference>
<dbReference type="GO" id="GO:0004252">
    <property type="term" value="F:serine-type endopeptidase activity"/>
    <property type="evidence" value="ECO:0007669"/>
    <property type="project" value="InterPro"/>
</dbReference>
<keyword evidence="3" id="KW-0645">Protease</keyword>
<dbReference type="InterPro" id="IPR001254">
    <property type="entry name" value="Trypsin_dom"/>
</dbReference>
<evidence type="ECO:0000256" key="2">
    <source>
        <dbReference type="ARBA" id="ARBA00022525"/>
    </source>
</evidence>
<proteinExistence type="inferred from homology"/>
<dbReference type="InterPro" id="IPR001314">
    <property type="entry name" value="Peptidase_S1A"/>
</dbReference>
<dbReference type="GO" id="GO:0006508">
    <property type="term" value="P:proteolysis"/>
    <property type="evidence" value="ECO:0007669"/>
    <property type="project" value="UniProtKB-KW"/>
</dbReference>
<evidence type="ECO:0000256" key="4">
    <source>
        <dbReference type="ARBA" id="ARBA00022801"/>
    </source>
</evidence>
<gene>
    <name evidence="9" type="ORF">BINO364_LOCUS1481</name>
</gene>
<evidence type="ECO:0000256" key="7">
    <source>
        <dbReference type="ARBA" id="ARBA00024195"/>
    </source>
</evidence>
<dbReference type="InterPro" id="IPR009003">
    <property type="entry name" value="Peptidase_S1_PA"/>
</dbReference>
<dbReference type="PANTHER" id="PTHR24264:SF65">
    <property type="entry name" value="SRCR DOMAIN-CONTAINING PROTEIN"/>
    <property type="match status" value="1"/>
</dbReference>
<dbReference type="OrthoDB" id="9425590at2759"/>
<comment type="similarity">
    <text evidence="7">Belongs to the peptidase S1 family. CLIP subfamily.</text>
</comment>